<evidence type="ECO:0000313" key="6">
    <source>
        <dbReference type="Proteomes" id="UP000063789"/>
    </source>
</evidence>
<dbReference type="Pfam" id="PF11887">
    <property type="entry name" value="Mce4_CUP1"/>
    <property type="match status" value="1"/>
</dbReference>
<feature type="region of interest" description="Disordered" evidence="1">
    <location>
        <begin position="1"/>
        <end position="23"/>
    </location>
</feature>
<evidence type="ECO:0000256" key="2">
    <source>
        <dbReference type="SAM" id="Phobius"/>
    </source>
</evidence>
<evidence type="ECO:0000313" key="5">
    <source>
        <dbReference type="EMBL" id="ALG86996.1"/>
    </source>
</evidence>
<dbReference type="STRING" id="1136941.ACH46_17340"/>
<evidence type="ECO:0000256" key="1">
    <source>
        <dbReference type="SAM" id="MobiDB-lite"/>
    </source>
</evidence>
<dbReference type="RefSeq" id="WP_062395584.1">
    <property type="nucleotide sequence ID" value="NZ_CP011853.1"/>
</dbReference>
<feature type="domain" description="Mammalian cell entry C-terminal" evidence="4">
    <location>
        <begin position="140"/>
        <end position="312"/>
    </location>
</feature>
<keyword evidence="2" id="KW-1133">Transmembrane helix</keyword>
<dbReference type="PANTHER" id="PTHR33371:SF18">
    <property type="entry name" value="MCE-FAMILY PROTEIN MCE3C"/>
    <property type="match status" value="1"/>
</dbReference>
<organism evidence="5 6">
    <name type="scientific">Gordonia phthalatica</name>
    <dbReference type="NCBI Taxonomy" id="1136941"/>
    <lineage>
        <taxon>Bacteria</taxon>
        <taxon>Bacillati</taxon>
        <taxon>Actinomycetota</taxon>
        <taxon>Actinomycetes</taxon>
        <taxon>Mycobacteriales</taxon>
        <taxon>Gordoniaceae</taxon>
        <taxon>Gordonia</taxon>
    </lineage>
</organism>
<reference evidence="5 6" key="2">
    <citation type="journal article" date="2017" name="Int. J. Syst. Evol. Microbiol.">
        <title>Gordonia phthalatica sp. nov., a di-n-butyl phthalate-degrading bacterium isolated from activated sludge.</title>
        <authorList>
            <person name="Jin D."/>
            <person name="Kong X."/>
            <person name="Jia M."/>
            <person name="Yu X."/>
            <person name="Wang X."/>
            <person name="Zhuang X."/>
            <person name="Deng Y."/>
            <person name="Bai Z."/>
        </authorList>
    </citation>
    <scope>NUCLEOTIDE SEQUENCE [LARGE SCALE GENOMIC DNA]</scope>
    <source>
        <strain evidence="5 6">QH-11</strain>
    </source>
</reference>
<proteinExistence type="predicted"/>
<gene>
    <name evidence="5" type="ORF">ACH46_17340</name>
</gene>
<dbReference type="EMBL" id="CP011853">
    <property type="protein sequence ID" value="ALG86996.1"/>
    <property type="molecule type" value="Genomic_DNA"/>
</dbReference>
<dbReference type="KEGG" id="goq:ACH46_17340"/>
<evidence type="ECO:0000259" key="3">
    <source>
        <dbReference type="Pfam" id="PF02470"/>
    </source>
</evidence>
<dbReference type="Proteomes" id="UP000063789">
    <property type="component" value="Chromosome"/>
</dbReference>
<evidence type="ECO:0000259" key="4">
    <source>
        <dbReference type="Pfam" id="PF11887"/>
    </source>
</evidence>
<keyword evidence="2" id="KW-0472">Membrane</keyword>
<feature type="region of interest" description="Disordered" evidence="1">
    <location>
        <begin position="372"/>
        <end position="417"/>
    </location>
</feature>
<dbReference type="PRINTS" id="PR01782">
    <property type="entry name" value="MCEVIRFACTOR"/>
</dbReference>
<dbReference type="InterPro" id="IPR005693">
    <property type="entry name" value="Mce"/>
</dbReference>
<dbReference type="InterPro" id="IPR024516">
    <property type="entry name" value="Mce_C"/>
</dbReference>
<dbReference type="GO" id="GO:0005576">
    <property type="term" value="C:extracellular region"/>
    <property type="evidence" value="ECO:0007669"/>
    <property type="project" value="TreeGrafter"/>
</dbReference>
<protein>
    <submittedName>
        <fullName evidence="5">Virulence factor Mce</fullName>
    </submittedName>
</protein>
<feature type="compositionally biased region" description="Low complexity" evidence="1">
    <location>
        <begin position="1"/>
        <end position="10"/>
    </location>
</feature>
<dbReference type="InterPro" id="IPR052336">
    <property type="entry name" value="MlaD_Phospholipid_Transporter"/>
</dbReference>
<dbReference type="PANTHER" id="PTHR33371">
    <property type="entry name" value="INTERMEMBRANE PHOSPHOLIPID TRANSPORT SYSTEM BINDING PROTEIN MLAD-RELATED"/>
    <property type="match status" value="1"/>
</dbReference>
<keyword evidence="6" id="KW-1185">Reference proteome</keyword>
<sequence length="417" mass="45274">MSENPENPSTEPEKAPKPKPFARAGRPKYQVGFIGVLLTAMIVVMAMQMDRLPFLAQVSTYDAYFDDAGGLVTGDIVMVAGVKVGAVEGIDLAKTDDGLKAKVHFRLNDTVIMGDRTRASIKTETVLGRRNLTITPIGTGRIRPGGSIPIDSTVSPYSLTDALDDATNTLEETNTDELNKALATLTQTFSKTPANVGGAVEGVSRLSKAIADRDNALNDLLRRARGVTEIVGDRSKQIRQMLVDANALLGELNLRREAIRQVIVGTRDVTAEISKFVDDNNEQLKPVLEKFNGVVDILNDNADNFSKAIDRLGPYANILGEAVSSGPYFSSLVGIPTFGDYFGAFLKVLQKKYPEAARYFYEYSGNPLFPKNWSPAPPVGAPDATRPKPKRQYPTPIPQAPQNNKDLKPGQRHGTGD</sequence>
<dbReference type="InterPro" id="IPR003399">
    <property type="entry name" value="Mce/MlaD"/>
</dbReference>
<dbReference type="PATRIC" id="fig|1136941.3.peg.3544"/>
<feature type="compositionally biased region" description="Basic and acidic residues" evidence="1">
    <location>
        <begin position="405"/>
        <end position="417"/>
    </location>
</feature>
<dbReference type="Pfam" id="PF02470">
    <property type="entry name" value="MlaD"/>
    <property type="match status" value="1"/>
</dbReference>
<feature type="transmembrane region" description="Helical" evidence="2">
    <location>
        <begin position="29"/>
        <end position="47"/>
    </location>
</feature>
<keyword evidence="2" id="KW-0812">Transmembrane</keyword>
<dbReference type="AlphaFoldDB" id="A0A0N9NH46"/>
<reference evidence="6" key="1">
    <citation type="submission" date="2015-06" db="EMBL/GenBank/DDBJ databases">
        <title>Complete genome sequence and metabolic analysis of phthalate degradation pathway in Gordonia sp. QH-11.</title>
        <authorList>
            <person name="Jin D."/>
            <person name="Kong X."/>
            <person name="Bai Z."/>
        </authorList>
    </citation>
    <scope>NUCLEOTIDE SEQUENCE [LARGE SCALE GENOMIC DNA]</scope>
    <source>
        <strain evidence="6">QH-11</strain>
    </source>
</reference>
<feature type="domain" description="Mce/MlaD" evidence="3">
    <location>
        <begin position="60"/>
        <end position="136"/>
    </location>
</feature>
<name>A0A0N9NH46_9ACTN</name>
<accession>A0A0N9NH46</accession>
<dbReference type="NCBIfam" id="TIGR00996">
    <property type="entry name" value="Mtu_fam_mce"/>
    <property type="match status" value="1"/>
</dbReference>